<dbReference type="SUPFAM" id="SSF56112">
    <property type="entry name" value="Protein kinase-like (PK-like)"/>
    <property type="match status" value="1"/>
</dbReference>
<keyword evidence="3" id="KW-1185">Reference proteome</keyword>
<sequence length="400" mass="44873">MNRDIIALVAKLVLLFRNPESYKRFLACRDADAQQLLDLLQDLLDLDSFSAVKPLIFQALMRLSRDSGLHPRCFSLPELHKVGQQVTGGGFGDLWQGLVCGQSVSVKMMRVFKNAHIDAILKEFSREALIWRQLCHPNVLPFFGVYYLENRLCLVSPWMENGNMMDFLTNENPCNTALHSEILDVALGLQYLHAQNVVHGDLKAINILVTPSGTACIADFGLSSIADIMTLRFTHSTSYVQGGTARYQAPELLRGEKRHYGSDVYAFACVCYEILTGMVPFHELPNDMAVILQVIQGKHPSQPVMCRNTATLESLWKLLIDCWEENTDSRPPAPQIVERLAGSSIGATPTLSAAKDWDETFTSKFRRSLQAQPLLPSVNQIEHILFGSGWFIFEVLFVLN</sequence>
<proteinExistence type="predicted"/>
<feature type="domain" description="Protein kinase" evidence="1">
    <location>
        <begin position="80"/>
        <end position="351"/>
    </location>
</feature>
<reference evidence="2" key="1">
    <citation type="submission" date="2023-03" db="EMBL/GenBank/DDBJ databases">
        <title>Massive genome expansion in bonnet fungi (Mycena s.s.) driven by repeated elements and novel gene families across ecological guilds.</title>
        <authorList>
            <consortium name="Lawrence Berkeley National Laboratory"/>
            <person name="Harder C.B."/>
            <person name="Miyauchi S."/>
            <person name="Viragh M."/>
            <person name="Kuo A."/>
            <person name="Thoen E."/>
            <person name="Andreopoulos B."/>
            <person name="Lu D."/>
            <person name="Skrede I."/>
            <person name="Drula E."/>
            <person name="Henrissat B."/>
            <person name="Morin E."/>
            <person name="Kohler A."/>
            <person name="Barry K."/>
            <person name="LaButti K."/>
            <person name="Morin E."/>
            <person name="Salamov A."/>
            <person name="Lipzen A."/>
            <person name="Mereny Z."/>
            <person name="Hegedus B."/>
            <person name="Baldrian P."/>
            <person name="Stursova M."/>
            <person name="Weitz H."/>
            <person name="Taylor A."/>
            <person name="Grigoriev I.V."/>
            <person name="Nagy L.G."/>
            <person name="Martin F."/>
            <person name="Kauserud H."/>
        </authorList>
    </citation>
    <scope>NUCLEOTIDE SEQUENCE</scope>
    <source>
        <strain evidence="2">CBHHK002</strain>
    </source>
</reference>
<dbReference type="EMBL" id="JARIHO010000055">
    <property type="protein sequence ID" value="KAJ7318954.1"/>
    <property type="molecule type" value="Genomic_DNA"/>
</dbReference>
<dbReference type="InterPro" id="IPR000719">
    <property type="entry name" value="Prot_kinase_dom"/>
</dbReference>
<dbReference type="Pfam" id="PF07714">
    <property type="entry name" value="PK_Tyr_Ser-Thr"/>
    <property type="match status" value="1"/>
</dbReference>
<gene>
    <name evidence="2" type="ORF">DFH08DRAFT_714254</name>
</gene>
<dbReference type="Proteomes" id="UP001218218">
    <property type="component" value="Unassembled WGS sequence"/>
</dbReference>
<dbReference type="SMART" id="SM00220">
    <property type="entry name" value="S_TKc"/>
    <property type="match status" value="1"/>
</dbReference>
<dbReference type="InterPro" id="IPR001245">
    <property type="entry name" value="Ser-Thr/Tyr_kinase_cat_dom"/>
</dbReference>
<keyword evidence="2" id="KW-0418">Kinase</keyword>
<dbReference type="InterPro" id="IPR011009">
    <property type="entry name" value="Kinase-like_dom_sf"/>
</dbReference>
<dbReference type="InterPro" id="IPR051681">
    <property type="entry name" value="Ser/Thr_Kinases-Pseudokinases"/>
</dbReference>
<dbReference type="PROSITE" id="PS00108">
    <property type="entry name" value="PROTEIN_KINASE_ST"/>
    <property type="match status" value="1"/>
</dbReference>
<evidence type="ECO:0000313" key="3">
    <source>
        <dbReference type="Proteomes" id="UP001218218"/>
    </source>
</evidence>
<comment type="caution">
    <text evidence="2">The sequence shown here is derived from an EMBL/GenBank/DDBJ whole genome shotgun (WGS) entry which is preliminary data.</text>
</comment>
<dbReference type="PROSITE" id="PS50011">
    <property type="entry name" value="PROTEIN_KINASE_DOM"/>
    <property type="match status" value="1"/>
</dbReference>
<protein>
    <submittedName>
        <fullName evidence="2">Kinase-like domain-containing protein</fullName>
    </submittedName>
</protein>
<dbReference type="PANTHER" id="PTHR44329">
    <property type="entry name" value="SERINE/THREONINE-PROTEIN KINASE TNNI3K-RELATED"/>
    <property type="match status" value="1"/>
</dbReference>
<keyword evidence="2" id="KW-0808">Transferase</keyword>
<name>A0AAD7EGH2_9AGAR</name>
<dbReference type="PRINTS" id="PR00109">
    <property type="entry name" value="TYRKINASE"/>
</dbReference>
<accession>A0AAD7EGH2</accession>
<evidence type="ECO:0000313" key="2">
    <source>
        <dbReference type="EMBL" id="KAJ7318954.1"/>
    </source>
</evidence>
<evidence type="ECO:0000259" key="1">
    <source>
        <dbReference type="PROSITE" id="PS50011"/>
    </source>
</evidence>
<organism evidence="2 3">
    <name type="scientific">Mycena albidolilacea</name>
    <dbReference type="NCBI Taxonomy" id="1033008"/>
    <lineage>
        <taxon>Eukaryota</taxon>
        <taxon>Fungi</taxon>
        <taxon>Dikarya</taxon>
        <taxon>Basidiomycota</taxon>
        <taxon>Agaricomycotina</taxon>
        <taxon>Agaricomycetes</taxon>
        <taxon>Agaricomycetidae</taxon>
        <taxon>Agaricales</taxon>
        <taxon>Marasmiineae</taxon>
        <taxon>Mycenaceae</taxon>
        <taxon>Mycena</taxon>
    </lineage>
</organism>
<dbReference type="GO" id="GO:0005524">
    <property type="term" value="F:ATP binding"/>
    <property type="evidence" value="ECO:0007669"/>
    <property type="project" value="InterPro"/>
</dbReference>
<dbReference type="GO" id="GO:0004674">
    <property type="term" value="F:protein serine/threonine kinase activity"/>
    <property type="evidence" value="ECO:0007669"/>
    <property type="project" value="TreeGrafter"/>
</dbReference>
<dbReference type="Gene3D" id="1.10.510.10">
    <property type="entry name" value="Transferase(Phosphotransferase) domain 1"/>
    <property type="match status" value="1"/>
</dbReference>
<dbReference type="AlphaFoldDB" id="A0AAD7EGH2"/>
<dbReference type="InterPro" id="IPR008271">
    <property type="entry name" value="Ser/Thr_kinase_AS"/>
</dbReference>